<dbReference type="Gene3D" id="1.20.120.450">
    <property type="entry name" value="dinb family like domain"/>
    <property type="match status" value="1"/>
</dbReference>
<proteinExistence type="predicted"/>
<evidence type="ECO:0000259" key="1">
    <source>
        <dbReference type="Pfam" id="PF12867"/>
    </source>
</evidence>
<sequence length="173" mass="20071">MWNKYPETGKIMNSSAQQDRKATVKALTELLNGGHAHVTFEDAVKDVPAAQRCIRAKELPYSIWELVEHIRITQWDILEFSTNPEYRELSWPDDYWPGTEKPADEAAWEKTIAQIRQDREKFIALLKKPENDLYTPFAHGNGQNLIREAMLIADHTSYHTGQIILVRRLLGIW</sequence>
<dbReference type="InterPro" id="IPR024775">
    <property type="entry name" value="DinB-like"/>
</dbReference>
<dbReference type="InterPro" id="IPR034660">
    <property type="entry name" value="DinB/YfiT-like"/>
</dbReference>
<accession>A0ABP8FYS7</accession>
<keyword evidence="3" id="KW-1185">Reference proteome</keyword>
<evidence type="ECO:0000313" key="2">
    <source>
        <dbReference type="EMBL" id="GAA4313802.1"/>
    </source>
</evidence>
<gene>
    <name evidence="2" type="ORF">GCM10023143_24290</name>
</gene>
<dbReference type="Proteomes" id="UP001501207">
    <property type="component" value="Unassembled WGS sequence"/>
</dbReference>
<dbReference type="EMBL" id="BAABFN010000005">
    <property type="protein sequence ID" value="GAA4313802.1"/>
    <property type="molecule type" value="Genomic_DNA"/>
</dbReference>
<feature type="domain" description="DinB-like" evidence="1">
    <location>
        <begin position="40"/>
        <end position="163"/>
    </location>
</feature>
<comment type="caution">
    <text evidence="2">The sequence shown here is derived from an EMBL/GenBank/DDBJ whole genome shotgun (WGS) entry which is preliminary data.</text>
</comment>
<evidence type="ECO:0000313" key="3">
    <source>
        <dbReference type="Proteomes" id="UP001501207"/>
    </source>
</evidence>
<reference evidence="3" key="1">
    <citation type="journal article" date="2019" name="Int. J. Syst. Evol. Microbiol.">
        <title>The Global Catalogue of Microorganisms (GCM) 10K type strain sequencing project: providing services to taxonomists for standard genome sequencing and annotation.</title>
        <authorList>
            <consortium name="The Broad Institute Genomics Platform"/>
            <consortium name="The Broad Institute Genome Sequencing Center for Infectious Disease"/>
            <person name="Wu L."/>
            <person name="Ma J."/>
        </authorList>
    </citation>
    <scope>NUCLEOTIDE SEQUENCE [LARGE SCALE GENOMIC DNA]</scope>
    <source>
        <strain evidence="3">JCM 17664</strain>
    </source>
</reference>
<dbReference type="SUPFAM" id="SSF109854">
    <property type="entry name" value="DinB/YfiT-like putative metalloenzymes"/>
    <property type="match status" value="1"/>
</dbReference>
<dbReference type="Pfam" id="PF12867">
    <property type="entry name" value="DinB_2"/>
    <property type="match status" value="1"/>
</dbReference>
<protein>
    <submittedName>
        <fullName evidence="2">DinB family protein</fullName>
    </submittedName>
</protein>
<organism evidence="2 3">
    <name type="scientific">Compostibacter hankyongensis</name>
    <dbReference type="NCBI Taxonomy" id="1007089"/>
    <lineage>
        <taxon>Bacteria</taxon>
        <taxon>Pseudomonadati</taxon>
        <taxon>Bacteroidota</taxon>
        <taxon>Chitinophagia</taxon>
        <taxon>Chitinophagales</taxon>
        <taxon>Chitinophagaceae</taxon>
        <taxon>Compostibacter</taxon>
    </lineage>
</organism>
<name>A0ABP8FYS7_9BACT</name>